<dbReference type="AlphaFoldDB" id="A0A4U5NTE2"/>
<reference evidence="1 2" key="1">
    <citation type="journal article" date="2015" name="Genome Biol.">
        <title>Comparative genomics of Steinernema reveals deeply conserved gene regulatory networks.</title>
        <authorList>
            <person name="Dillman A.R."/>
            <person name="Macchietto M."/>
            <person name="Porter C.F."/>
            <person name="Rogers A."/>
            <person name="Williams B."/>
            <person name="Antoshechkin I."/>
            <person name="Lee M.M."/>
            <person name="Goodwin Z."/>
            <person name="Lu X."/>
            <person name="Lewis E.E."/>
            <person name="Goodrich-Blair H."/>
            <person name="Stock S.P."/>
            <person name="Adams B.J."/>
            <person name="Sternberg P.W."/>
            <person name="Mortazavi A."/>
        </authorList>
    </citation>
    <scope>NUCLEOTIDE SEQUENCE [LARGE SCALE GENOMIC DNA]</scope>
    <source>
        <strain evidence="1 2">ALL</strain>
    </source>
</reference>
<evidence type="ECO:0000313" key="1">
    <source>
        <dbReference type="EMBL" id="TKR86542.1"/>
    </source>
</evidence>
<comment type="caution">
    <text evidence="1">The sequence shown here is derived from an EMBL/GenBank/DDBJ whole genome shotgun (WGS) entry which is preliminary data.</text>
</comment>
<dbReference type="Proteomes" id="UP000298663">
    <property type="component" value="Unassembled WGS sequence"/>
</dbReference>
<evidence type="ECO:0000313" key="2">
    <source>
        <dbReference type="Proteomes" id="UP000298663"/>
    </source>
</evidence>
<name>A0A4U5NTE2_STECR</name>
<protein>
    <submittedName>
        <fullName evidence="1">Uncharacterized protein</fullName>
    </submittedName>
</protein>
<sequence length="284" mass="32835">MVETETVQKEAVSEQAYQAAVQHDRWFYDVSQHSGVEYWELASIKASGLYAGRRYFEAYKEFTKVLELKKHKTSHKAALLESKIRSGIKAKCVLKEDLEADLKLLEESISSHGDQIQLWALLHEFYVNMEEPSFIEHIHVVILLCMSNEYSKFWKMFANVRSVQGVPLNFYVFAGCKAVVLLRSESEMASGHLKARYAEWANTLEQELRAKYPKKIEEADRNLGGQRRFQNECHSDALPPHACRSTAHFKSSEEQRGIVEEFIAKFPWFFADWSSDLISQLKSQ</sequence>
<proteinExistence type="predicted"/>
<gene>
    <name evidence="1" type="ORF">L596_011117</name>
</gene>
<dbReference type="EMBL" id="AZBU02000003">
    <property type="protein sequence ID" value="TKR86542.1"/>
    <property type="molecule type" value="Genomic_DNA"/>
</dbReference>
<keyword evidence="2" id="KW-1185">Reference proteome</keyword>
<organism evidence="1 2">
    <name type="scientific">Steinernema carpocapsae</name>
    <name type="common">Entomopathogenic nematode</name>
    <dbReference type="NCBI Taxonomy" id="34508"/>
    <lineage>
        <taxon>Eukaryota</taxon>
        <taxon>Metazoa</taxon>
        <taxon>Ecdysozoa</taxon>
        <taxon>Nematoda</taxon>
        <taxon>Chromadorea</taxon>
        <taxon>Rhabditida</taxon>
        <taxon>Tylenchina</taxon>
        <taxon>Panagrolaimomorpha</taxon>
        <taxon>Strongyloidoidea</taxon>
        <taxon>Steinernematidae</taxon>
        <taxon>Steinernema</taxon>
    </lineage>
</organism>
<reference evidence="1 2" key="2">
    <citation type="journal article" date="2019" name="G3 (Bethesda)">
        <title>Hybrid Assembly of the Genome of the Entomopathogenic Nematode Steinernema carpocapsae Identifies the X-Chromosome.</title>
        <authorList>
            <person name="Serra L."/>
            <person name="Macchietto M."/>
            <person name="Macias-Munoz A."/>
            <person name="McGill C.J."/>
            <person name="Rodriguez I.M."/>
            <person name="Rodriguez B."/>
            <person name="Murad R."/>
            <person name="Mortazavi A."/>
        </authorList>
    </citation>
    <scope>NUCLEOTIDE SEQUENCE [LARGE SCALE GENOMIC DNA]</scope>
    <source>
        <strain evidence="1 2">ALL</strain>
    </source>
</reference>
<dbReference type="STRING" id="34508.A0A4U5NTE2"/>
<accession>A0A4U5NTE2</accession>